<accession>A0A421D5M7</accession>
<evidence type="ECO:0000313" key="2">
    <source>
        <dbReference type="EMBL" id="RLL97417.1"/>
    </source>
</evidence>
<dbReference type="AlphaFoldDB" id="A0A421D5M7"/>
<name>A0A421D5M7_9EURO</name>
<organism evidence="2 3">
    <name type="scientific">Aspergillus turcosus</name>
    <dbReference type="NCBI Taxonomy" id="1245748"/>
    <lineage>
        <taxon>Eukaryota</taxon>
        <taxon>Fungi</taxon>
        <taxon>Dikarya</taxon>
        <taxon>Ascomycota</taxon>
        <taxon>Pezizomycotina</taxon>
        <taxon>Eurotiomycetes</taxon>
        <taxon>Eurotiomycetidae</taxon>
        <taxon>Eurotiales</taxon>
        <taxon>Aspergillaceae</taxon>
        <taxon>Aspergillus</taxon>
        <taxon>Aspergillus subgen. Fumigati</taxon>
    </lineage>
</organism>
<evidence type="ECO:0000259" key="1">
    <source>
        <dbReference type="Pfam" id="PF20238"/>
    </source>
</evidence>
<proteinExistence type="predicted"/>
<reference evidence="2 3" key="1">
    <citation type="submission" date="2018-08" db="EMBL/GenBank/DDBJ databases">
        <title>Draft genome sequences of two Aspergillus turcosus clinical strains isolated from bronchoalveolar lavage fluid: one azole-susceptible and the other azole-resistant.</title>
        <authorList>
            <person name="Parent-Michaud M."/>
            <person name="Dufresne P.J."/>
            <person name="Fournier E."/>
            <person name="Martineau C."/>
            <person name="Moreira S."/>
            <person name="Perkins V."/>
            <person name="De Repentigny L."/>
            <person name="Dufresne S.F."/>
        </authorList>
    </citation>
    <scope>NUCLEOTIDE SEQUENCE [LARGE SCALE GENOMIC DNA]</scope>
    <source>
        <strain evidence="2">HMR AF 1038</strain>
    </source>
</reference>
<dbReference type="Pfam" id="PF20238">
    <property type="entry name" value="BIM1-like_dom"/>
    <property type="match status" value="1"/>
</dbReference>
<dbReference type="EMBL" id="NIDN02000078">
    <property type="protein sequence ID" value="RLL97417.1"/>
    <property type="molecule type" value="Genomic_DNA"/>
</dbReference>
<gene>
    <name evidence="2" type="ORF">CFD26_103681</name>
</gene>
<dbReference type="InterPro" id="IPR046530">
    <property type="entry name" value="BIM1-like_dom"/>
</dbReference>
<feature type="domain" description="Copper acquisition factor BIM1-like" evidence="1">
    <location>
        <begin position="42"/>
        <end position="114"/>
    </location>
</feature>
<protein>
    <recommendedName>
        <fullName evidence="1">Copper acquisition factor BIM1-like domain-containing protein</fullName>
    </recommendedName>
</protein>
<keyword evidence="3" id="KW-1185">Reference proteome</keyword>
<dbReference type="Proteomes" id="UP000215289">
    <property type="component" value="Unassembled WGS sequence"/>
</dbReference>
<dbReference type="OrthoDB" id="2587363at2759"/>
<sequence>MSPKPRTWALSPFLGHQIGFGGLRTMNTAPCQADQYRADSPVNPTRNDDFEPFMSATRIPNIKVGHECYPVPNMAADVEAGSNATSQINYTSNEDGAARNEPYYACADITYVPTTGFT</sequence>
<comment type="caution">
    <text evidence="2">The sequence shown here is derived from an EMBL/GenBank/DDBJ whole genome shotgun (WGS) entry which is preliminary data.</text>
</comment>
<evidence type="ECO:0000313" key="3">
    <source>
        <dbReference type="Proteomes" id="UP000215289"/>
    </source>
</evidence>